<feature type="domain" description="DEK-C" evidence="6">
    <location>
        <begin position="401"/>
        <end position="456"/>
    </location>
</feature>
<dbReference type="InterPro" id="IPR014876">
    <property type="entry name" value="DEK_C"/>
</dbReference>
<comment type="subcellular location">
    <subcellularLocation>
        <location evidence="1">Nucleus</location>
    </subcellularLocation>
</comment>
<dbReference type="GO" id="GO:0006325">
    <property type="term" value="P:chromatin organization"/>
    <property type="evidence" value="ECO:0007669"/>
    <property type="project" value="UniProtKB-KW"/>
</dbReference>
<reference evidence="7" key="1">
    <citation type="journal article" date="2013" name="Nature">
        <title>Draft genome of the wheat A-genome progenitor Triticum urartu.</title>
        <authorList>
            <person name="Ling H.Q."/>
            <person name="Zhao S."/>
            <person name="Liu D."/>
            <person name="Wang J."/>
            <person name="Sun H."/>
            <person name="Zhang C."/>
            <person name="Fan H."/>
            <person name="Li D."/>
            <person name="Dong L."/>
            <person name="Tao Y."/>
            <person name="Gao C."/>
            <person name="Wu H."/>
            <person name="Li Y."/>
            <person name="Cui Y."/>
            <person name="Guo X."/>
            <person name="Zheng S."/>
            <person name="Wang B."/>
            <person name="Yu K."/>
            <person name="Liang Q."/>
            <person name="Yang W."/>
            <person name="Lou X."/>
            <person name="Chen J."/>
            <person name="Feng M."/>
            <person name="Jian J."/>
            <person name="Zhang X."/>
            <person name="Luo G."/>
            <person name="Jiang Y."/>
            <person name="Liu J."/>
            <person name="Wang Z."/>
            <person name="Sha Y."/>
            <person name="Zhang B."/>
            <person name="Wu H."/>
            <person name="Tang D."/>
            <person name="Shen Q."/>
            <person name="Xue P."/>
            <person name="Zou S."/>
            <person name="Wang X."/>
            <person name="Liu X."/>
            <person name="Wang F."/>
            <person name="Yang Y."/>
            <person name="An X."/>
            <person name="Dong Z."/>
            <person name="Zhang K."/>
            <person name="Zhang X."/>
            <person name="Luo M.C."/>
            <person name="Dvorak J."/>
            <person name="Tong Y."/>
            <person name="Wang J."/>
            <person name="Yang H."/>
            <person name="Li Z."/>
            <person name="Wang D."/>
            <person name="Zhang A."/>
            <person name="Wang J."/>
        </authorList>
    </citation>
    <scope>NUCLEOTIDE SEQUENCE</scope>
</reference>
<evidence type="ECO:0000256" key="3">
    <source>
        <dbReference type="ARBA" id="ARBA00023125"/>
    </source>
</evidence>
<dbReference type="Pfam" id="PF08766">
    <property type="entry name" value="DEK_C"/>
    <property type="match status" value="1"/>
</dbReference>
<evidence type="ECO:0000256" key="4">
    <source>
        <dbReference type="ARBA" id="ARBA00023242"/>
    </source>
</evidence>
<dbReference type="PANTHER" id="PTHR13468:SF7">
    <property type="entry name" value="OS03G0412900 PROTEIN"/>
    <property type="match status" value="1"/>
</dbReference>
<feature type="compositionally biased region" description="Acidic residues" evidence="5">
    <location>
        <begin position="624"/>
        <end position="642"/>
    </location>
</feature>
<evidence type="ECO:0000259" key="6">
    <source>
        <dbReference type="PROSITE" id="PS51998"/>
    </source>
</evidence>
<feature type="region of interest" description="Disordered" evidence="5">
    <location>
        <begin position="370"/>
        <end position="404"/>
    </location>
</feature>
<feature type="compositionally biased region" description="Basic and acidic residues" evidence="5">
    <location>
        <begin position="463"/>
        <end position="492"/>
    </location>
</feature>
<evidence type="ECO:0000256" key="5">
    <source>
        <dbReference type="SAM" id="MobiDB-lite"/>
    </source>
</evidence>
<protein>
    <recommendedName>
        <fullName evidence="6">DEK-C domain-containing protein</fullName>
    </recommendedName>
</protein>
<dbReference type="GO" id="GO:2000779">
    <property type="term" value="P:regulation of double-strand break repair"/>
    <property type="evidence" value="ECO:0007669"/>
    <property type="project" value="TreeGrafter"/>
</dbReference>
<dbReference type="GO" id="GO:0005634">
    <property type="term" value="C:nucleus"/>
    <property type="evidence" value="ECO:0007669"/>
    <property type="project" value="UniProtKB-SubCell"/>
</dbReference>
<dbReference type="OMA" id="ESTCHEE"/>
<feature type="region of interest" description="Disordered" evidence="5">
    <location>
        <begin position="463"/>
        <end position="662"/>
    </location>
</feature>
<dbReference type="AlphaFoldDB" id="M7Z968"/>
<feature type="compositionally biased region" description="Basic and acidic residues" evidence="5">
    <location>
        <begin position="603"/>
        <end position="623"/>
    </location>
</feature>
<dbReference type="GO" id="GO:0003677">
    <property type="term" value="F:DNA binding"/>
    <property type="evidence" value="ECO:0007669"/>
    <property type="project" value="UniProtKB-KW"/>
</dbReference>
<dbReference type="SUPFAM" id="SSF109715">
    <property type="entry name" value="DEK C-terminal domain"/>
    <property type="match status" value="1"/>
</dbReference>
<evidence type="ECO:0000256" key="2">
    <source>
        <dbReference type="ARBA" id="ARBA00022853"/>
    </source>
</evidence>
<dbReference type="Gene3D" id="1.10.10.60">
    <property type="entry name" value="Homeodomain-like"/>
    <property type="match status" value="1"/>
</dbReference>
<sequence length="662" mass="72596">MKKGILDIQLSKRPTTSNRQGQQEANGGGLDNRTESEGLPMECANSTSACTGGDRSKMDDEAQETPNVGDLPKKAPKVMNWTPPMSALMLKGLSEVAARGAKTEKGFNEVEKLKVAKRISSFVGYDVSITQVHNRIRKWRNRWTRIVYLKDSSGALWDHDKKMVSVFREQILQLAGIACHEEEGKSRTELLEKLKTCNKVMLVELCRSFDVPGSTSTKKDELVTIVMEFLMEHCSGIIYTDPDKAQLLSCQKFKKRKRKKNGADLSGGEPSKKRKPDGTLLEFCSQEEADGRKAVEDRTNHSEFSLRDSRDELVNDSALGKLAVVPLPGVLFPTDEQTLITTPSAKLFSNVENDTMDMAASMKKNISVTKKKAIQNTDSKEKSGGKTMSRGDAKPWKQAPKPSKDELRQAVSCILGAANFATMTFGEVVKAVDKYFGKDLFERKPLVRALIEEELFRLAKEAERKEVEEEEAMEAKVKAAKDSARDGRVESDIDKEEYEVEAGPDGKSKDAEKIGNSKSSDKGGKSGICVKAGEKGNSNAAAAENLQDGKSEVDDTRKKEFSKDCEAEKIVQNANGDGGMEMLRDGEAETGNNCNGNTIGGSGEKDDTTDGRCEEGRAEKDAENAGDCEPEESETNEPEEEVKDVKSKEASGNEITLSHGAN</sequence>
<dbReference type="Pfam" id="PF12776">
    <property type="entry name" value="Myb_DNA-bind_3"/>
    <property type="match status" value="1"/>
</dbReference>
<gene>
    <name evidence="7" type="ORF">TRIUR3_16079</name>
</gene>
<feature type="region of interest" description="Disordered" evidence="5">
    <location>
        <begin position="259"/>
        <end position="279"/>
    </location>
</feature>
<dbReference type="InterPro" id="IPR024752">
    <property type="entry name" value="Myb/SANT-like_dom"/>
</dbReference>
<name>M7Z968_TRIUA</name>
<dbReference type="eggNOG" id="KOG2266">
    <property type="taxonomic scope" value="Eukaryota"/>
</dbReference>
<proteinExistence type="predicted"/>
<dbReference type="InterPro" id="IPR044198">
    <property type="entry name" value="DEK"/>
</dbReference>
<evidence type="ECO:0000256" key="1">
    <source>
        <dbReference type="ARBA" id="ARBA00004123"/>
    </source>
</evidence>
<dbReference type="EMBL" id="KD117581">
    <property type="protein sequence ID" value="EMS59763.1"/>
    <property type="molecule type" value="Genomic_DNA"/>
</dbReference>
<feature type="compositionally biased region" description="Acidic residues" evidence="5">
    <location>
        <begin position="493"/>
        <end position="502"/>
    </location>
</feature>
<keyword evidence="2" id="KW-0156">Chromatin regulator</keyword>
<feature type="region of interest" description="Disordered" evidence="5">
    <location>
        <begin position="1"/>
        <end position="78"/>
    </location>
</feature>
<dbReference type="PANTHER" id="PTHR13468">
    <property type="entry name" value="DEK PROTEIN"/>
    <property type="match status" value="1"/>
</dbReference>
<feature type="compositionally biased region" description="Polar residues" evidence="5">
    <location>
        <begin position="653"/>
        <end position="662"/>
    </location>
</feature>
<feature type="compositionally biased region" description="Basic and acidic residues" evidence="5">
    <location>
        <begin position="378"/>
        <end position="395"/>
    </location>
</feature>
<dbReference type="STRING" id="4572.M7Z968"/>
<feature type="compositionally biased region" description="Basic and acidic residues" evidence="5">
    <location>
        <begin position="547"/>
        <end position="569"/>
    </location>
</feature>
<dbReference type="GO" id="GO:0042393">
    <property type="term" value="F:histone binding"/>
    <property type="evidence" value="ECO:0007669"/>
    <property type="project" value="TreeGrafter"/>
</dbReference>
<keyword evidence="4" id="KW-0539">Nucleus</keyword>
<feature type="compositionally biased region" description="Polar residues" evidence="5">
    <location>
        <begin position="12"/>
        <end position="25"/>
    </location>
</feature>
<accession>M7Z968</accession>
<keyword evidence="3" id="KW-0238">DNA-binding</keyword>
<dbReference type="PROSITE" id="PS51998">
    <property type="entry name" value="DEK_C"/>
    <property type="match status" value="1"/>
</dbReference>
<evidence type="ECO:0000313" key="7">
    <source>
        <dbReference type="EMBL" id="EMS59763.1"/>
    </source>
</evidence>
<dbReference type="FunFam" id="1.10.10.60:FF:000467">
    <property type="entry name" value="Os03g0412900 protein"/>
    <property type="match status" value="1"/>
</dbReference>
<organism evidence="7">
    <name type="scientific">Triticum urartu</name>
    <name type="common">Red wild einkorn</name>
    <name type="synonym">Crithodium urartu</name>
    <dbReference type="NCBI Taxonomy" id="4572"/>
    <lineage>
        <taxon>Eukaryota</taxon>
        <taxon>Viridiplantae</taxon>
        <taxon>Streptophyta</taxon>
        <taxon>Embryophyta</taxon>
        <taxon>Tracheophyta</taxon>
        <taxon>Spermatophyta</taxon>
        <taxon>Magnoliopsida</taxon>
        <taxon>Liliopsida</taxon>
        <taxon>Poales</taxon>
        <taxon>Poaceae</taxon>
        <taxon>BOP clade</taxon>
        <taxon>Pooideae</taxon>
        <taxon>Triticodae</taxon>
        <taxon>Triticeae</taxon>
        <taxon>Triticinae</taxon>
        <taxon>Triticum</taxon>
    </lineage>
</organism>
<feature type="compositionally biased region" description="Basic and acidic residues" evidence="5">
    <location>
        <begin position="504"/>
        <end position="524"/>
    </location>
</feature>